<reference evidence="1 2" key="1">
    <citation type="submission" date="2017-03" db="EMBL/GenBank/DDBJ databases">
        <authorList>
            <person name="Afonso C.L."/>
            <person name="Miller P.J."/>
            <person name="Scott M.A."/>
            <person name="Spackman E."/>
            <person name="Goraichik I."/>
            <person name="Dimitrov K.M."/>
            <person name="Suarez D.L."/>
            <person name="Swayne D.E."/>
        </authorList>
    </citation>
    <scope>NUCLEOTIDE SEQUENCE [LARGE SCALE GENOMIC DNA]</scope>
    <source>
        <strain evidence="1">PRJEB14757</strain>
    </source>
</reference>
<sequence>MSATKSVFSVYDLENLHPEALLFQAGYITIKDVRGMLYT</sequence>
<evidence type="ECO:0000313" key="2">
    <source>
        <dbReference type="Proteomes" id="UP000191931"/>
    </source>
</evidence>
<gene>
    <name evidence="1" type="ORF">MTBBW1_400002</name>
</gene>
<dbReference type="EMBL" id="FWEV01000282">
    <property type="protein sequence ID" value="SLM31595.1"/>
    <property type="molecule type" value="Genomic_DNA"/>
</dbReference>
<accession>A0A1W1HGR8</accession>
<dbReference type="STRING" id="1246637.MTBBW1_400002"/>
<proteinExistence type="predicted"/>
<protein>
    <submittedName>
        <fullName evidence="1">Uncharacterized protein</fullName>
    </submittedName>
</protein>
<evidence type="ECO:0000313" key="1">
    <source>
        <dbReference type="EMBL" id="SLM31595.1"/>
    </source>
</evidence>
<dbReference type="Proteomes" id="UP000191931">
    <property type="component" value="Unassembled WGS sequence"/>
</dbReference>
<name>A0A1W1HGR8_9BACT</name>
<keyword evidence="2" id="KW-1185">Reference proteome</keyword>
<organism evidence="1 2">
    <name type="scientific">Desulfamplus magnetovallimortis</name>
    <dbReference type="NCBI Taxonomy" id="1246637"/>
    <lineage>
        <taxon>Bacteria</taxon>
        <taxon>Pseudomonadati</taxon>
        <taxon>Thermodesulfobacteriota</taxon>
        <taxon>Desulfobacteria</taxon>
        <taxon>Desulfobacterales</taxon>
        <taxon>Desulfobacteraceae</taxon>
        <taxon>Desulfamplus</taxon>
    </lineage>
</organism>
<dbReference type="AlphaFoldDB" id="A0A1W1HGR8"/>